<dbReference type="RefSeq" id="WP_130454690.1">
    <property type="nucleotide sequence ID" value="NZ_QYAG01000002.1"/>
</dbReference>
<keyword evidence="7 8" id="KW-0472">Membrane</keyword>
<evidence type="ECO:0000313" key="11">
    <source>
        <dbReference type="Proteomes" id="UP000291832"/>
    </source>
</evidence>
<keyword evidence="4" id="KW-1003">Cell membrane</keyword>
<dbReference type="Proteomes" id="UP000291832">
    <property type="component" value="Unassembled WGS sequence"/>
</dbReference>
<evidence type="ECO:0000256" key="8">
    <source>
        <dbReference type="RuleBase" id="RU363032"/>
    </source>
</evidence>
<dbReference type="CDD" id="cd06261">
    <property type="entry name" value="TM_PBP2"/>
    <property type="match status" value="1"/>
</dbReference>
<keyword evidence="5 8" id="KW-0812">Transmembrane</keyword>
<accession>A0A4Q7TPX1</accession>
<protein>
    <submittedName>
        <fullName evidence="10">Putative spermidine/putrescine transport system permease protein</fullName>
    </submittedName>
</protein>
<dbReference type="InterPro" id="IPR000515">
    <property type="entry name" value="MetI-like"/>
</dbReference>
<dbReference type="GO" id="GO:0005886">
    <property type="term" value="C:plasma membrane"/>
    <property type="evidence" value="ECO:0007669"/>
    <property type="project" value="UniProtKB-SubCell"/>
</dbReference>
<feature type="transmembrane region" description="Helical" evidence="8">
    <location>
        <begin position="238"/>
        <end position="259"/>
    </location>
</feature>
<dbReference type="InterPro" id="IPR051789">
    <property type="entry name" value="Bact_Polyamine_Transport"/>
</dbReference>
<evidence type="ECO:0000256" key="7">
    <source>
        <dbReference type="ARBA" id="ARBA00023136"/>
    </source>
</evidence>
<keyword evidence="6 8" id="KW-1133">Transmembrane helix</keyword>
<dbReference type="AlphaFoldDB" id="A0A4Q7TPX1"/>
<name>A0A4Q7TPX1_9MICO</name>
<feature type="domain" description="ABC transmembrane type-1" evidence="9">
    <location>
        <begin position="66"/>
        <end position="259"/>
    </location>
</feature>
<dbReference type="EMBL" id="SHKI01000006">
    <property type="protein sequence ID" value="RZT62821.1"/>
    <property type="molecule type" value="Genomic_DNA"/>
</dbReference>
<evidence type="ECO:0000256" key="2">
    <source>
        <dbReference type="ARBA" id="ARBA00007069"/>
    </source>
</evidence>
<dbReference type="GO" id="GO:0055085">
    <property type="term" value="P:transmembrane transport"/>
    <property type="evidence" value="ECO:0007669"/>
    <property type="project" value="InterPro"/>
</dbReference>
<evidence type="ECO:0000256" key="5">
    <source>
        <dbReference type="ARBA" id="ARBA00022692"/>
    </source>
</evidence>
<proteinExistence type="inferred from homology"/>
<feature type="transmembrane region" description="Helical" evidence="8">
    <location>
        <begin position="194"/>
        <end position="218"/>
    </location>
</feature>
<organism evidence="10 11">
    <name type="scientific">Leucobacter luti</name>
    <dbReference type="NCBI Taxonomy" id="340320"/>
    <lineage>
        <taxon>Bacteria</taxon>
        <taxon>Bacillati</taxon>
        <taxon>Actinomycetota</taxon>
        <taxon>Actinomycetes</taxon>
        <taxon>Micrococcales</taxon>
        <taxon>Microbacteriaceae</taxon>
        <taxon>Leucobacter</taxon>
    </lineage>
</organism>
<dbReference type="PANTHER" id="PTHR43848">
    <property type="entry name" value="PUTRESCINE TRANSPORT SYSTEM PERMEASE PROTEIN POTI"/>
    <property type="match status" value="1"/>
</dbReference>
<evidence type="ECO:0000256" key="4">
    <source>
        <dbReference type="ARBA" id="ARBA00022475"/>
    </source>
</evidence>
<feature type="transmembrane region" description="Helical" evidence="8">
    <location>
        <begin position="12"/>
        <end position="35"/>
    </location>
</feature>
<feature type="transmembrane region" description="Helical" evidence="8">
    <location>
        <begin position="137"/>
        <end position="158"/>
    </location>
</feature>
<evidence type="ECO:0000256" key="1">
    <source>
        <dbReference type="ARBA" id="ARBA00004651"/>
    </source>
</evidence>
<comment type="subcellular location">
    <subcellularLocation>
        <location evidence="1 8">Cell membrane</location>
        <topology evidence="1 8">Multi-pass membrane protein</topology>
    </subcellularLocation>
</comment>
<comment type="similarity">
    <text evidence="2">Belongs to the binding-protein-dependent transport system permease family. CysTW subfamily.</text>
</comment>
<keyword evidence="11" id="KW-1185">Reference proteome</keyword>
<dbReference type="PROSITE" id="PS50928">
    <property type="entry name" value="ABC_TM1"/>
    <property type="match status" value="1"/>
</dbReference>
<evidence type="ECO:0000256" key="3">
    <source>
        <dbReference type="ARBA" id="ARBA00022448"/>
    </source>
</evidence>
<keyword evidence="3 8" id="KW-0813">Transport</keyword>
<dbReference type="OrthoDB" id="6496035at2"/>
<gene>
    <name evidence="10" type="ORF">EV139_2527</name>
</gene>
<evidence type="ECO:0000313" key="10">
    <source>
        <dbReference type="EMBL" id="RZT62821.1"/>
    </source>
</evidence>
<dbReference type="InterPro" id="IPR035906">
    <property type="entry name" value="MetI-like_sf"/>
</dbReference>
<feature type="transmembrane region" description="Helical" evidence="8">
    <location>
        <begin position="102"/>
        <end position="125"/>
    </location>
</feature>
<sequence length="269" mass="29134">MLRLNRGTKIALALVTLVALGFMYIPLFVIIMNSFNSGRVSGWPIPGFSLEWWGKALVNPAVHAALLNSVVVALIATAFALVLGTLAAFALQRFKFFGQQTVNLLIVLPITLPGIVTGVALSNTFHQVLKPMGINVGYWGMIIAHATFCVVMVFNNVIARLRRMNPNLEEASMDLGAGIAQTFRLVTFPQFRSAFIAGGLLAFALSFDEIVVTIFTAPPGVETLPLWIMNQMARPNEVNQVNVVATVMILLSLIPVYFSQKASAAGDAK</sequence>
<dbReference type="Pfam" id="PF00528">
    <property type="entry name" value="BPD_transp_1"/>
    <property type="match status" value="1"/>
</dbReference>
<dbReference type="Gene3D" id="1.10.3720.10">
    <property type="entry name" value="MetI-like"/>
    <property type="match status" value="1"/>
</dbReference>
<feature type="transmembrane region" description="Helical" evidence="8">
    <location>
        <begin position="65"/>
        <end position="90"/>
    </location>
</feature>
<dbReference type="PANTHER" id="PTHR43848:SF2">
    <property type="entry name" value="PUTRESCINE TRANSPORT SYSTEM PERMEASE PROTEIN POTI"/>
    <property type="match status" value="1"/>
</dbReference>
<reference evidence="10 11" key="1">
    <citation type="journal article" date="2015" name="Stand. Genomic Sci.">
        <title>Genomic Encyclopedia of Bacterial and Archaeal Type Strains, Phase III: the genomes of soil and plant-associated and newly described type strains.</title>
        <authorList>
            <person name="Whitman W.B."/>
            <person name="Woyke T."/>
            <person name="Klenk H.P."/>
            <person name="Zhou Y."/>
            <person name="Lilburn T.G."/>
            <person name="Beck B.J."/>
            <person name="De Vos P."/>
            <person name="Vandamme P."/>
            <person name="Eisen J.A."/>
            <person name="Garrity G."/>
            <person name="Hugenholtz P."/>
            <person name="Kyrpides N.C."/>
        </authorList>
    </citation>
    <scope>NUCLEOTIDE SEQUENCE [LARGE SCALE GENOMIC DNA]</scope>
    <source>
        <strain evidence="10 11">RF6</strain>
    </source>
</reference>
<dbReference type="SUPFAM" id="SSF161098">
    <property type="entry name" value="MetI-like"/>
    <property type="match status" value="1"/>
</dbReference>
<comment type="caution">
    <text evidence="10">The sequence shown here is derived from an EMBL/GenBank/DDBJ whole genome shotgun (WGS) entry which is preliminary data.</text>
</comment>
<evidence type="ECO:0000259" key="9">
    <source>
        <dbReference type="PROSITE" id="PS50928"/>
    </source>
</evidence>
<evidence type="ECO:0000256" key="6">
    <source>
        <dbReference type="ARBA" id="ARBA00022989"/>
    </source>
</evidence>